<evidence type="ECO:0000256" key="1">
    <source>
        <dbReference type="SAM" id="MobiDB-lite"/>
    </source>
</evidence>
<proteinExistence type="predicted"/>
<evidence type="ECO:0000256" key="2">
    <source>
        <dbReference type="SAM" id="Phobius"/>
    </source>
</evidence>
<feature type="transmembrane region" description="Helical" evidence="2">
    <location>
        <begin position="20"/>
        <end position="43"/>
    </location>
</feature>
<reference evidence="3 4" key="1">
    <citation type="journal article" date="2022" name="Nat. Ecol. Evol.">
        <title>A masculinizing supergene underlies an exaggerated male reproductive morph in a spider.</title>
        <authorList>
            <person name="Hendrickx F."/>
            <person name="De Corte Z."/>
            <person name="Sonet G."/>
            <person name="Van Belleghem S.M."/>
            <person name="Kostlbacher S."/>
            <person name="Vangestel C."/>
        </authorList>
    </citation>
    <scope>NUCLEOTIDE SEQUENCE [LARGE SCALE GENOMIC DNA]</scope>
    <source>
        <strain evidence="3">W744_W776</strain>
    </source>
</reference>
<comment type="caution">
    <text evidence="3">The sequence shown here is derived from an EMBL/GenBank/DDBJ whole genome shotgun (WGS) entry which is preliminary data.</text>
</comment>
<name>A0AAV6TMY5_9ARAC</name>
<accession>A0AAV6TMY5</accession>
<feature type="transmembrane region" description="Helical" evidence="2">
    <location>
        <begin position="49"/>
        <end position="70"/>
    </location>
</feature>
<feature type="region of interest" description="Disordered" evidence="1">
    <location>
        <begin position="164"/>
        <end position="189"/>
    </location>
</feature>
<evidence type="ECO:0000313" key="3">
    <source>
        <dbReference type="EMBL" id="KAG8173352.1"/>
    </source>
</evidence>
<dbReference type="EMBL" id="JAFNEN010001853">
    <property type="protein sequence ID" value="KAG8173352.1"/>
    <property type="molecule type" value="Genomic_DNA"/>
</dbReference>
<gene>
    <name evidence="3" type="ORF">JTE90_010544</name>
</gene>
<keyword evidence="2" id="KW-0812">Transmembrane</keyword>
<keyword evidence="2" id="KW-1133">Transmembrane helix</keyword>
<keyword evidence="2" id="KW-0472">Membrane</keyword>
<sequence>MKGEILYDVSVRRMIVRCIYLLNTILFFYLLKSVCGHLFSFLFEKGGNNMSRLCWVFVLVAVVVVVPCYARPHKCEQRERSLADLDLAGDSLNRAKQLYPNCEEETESSCECSKKDKSLGFIDVALDLVSNAKKNIQLCPHVPTEEPLTSTEKLLTSTEELLISKEQPLTTTEEPLTTTEEPLTTTEEP</sequence>
<protein>
    <submittedName>
        <fullName evidence="3">Uncharacterized protein</fullName>
    </submittedName>
</protein>
<feature type="compositionally biased region" description="Low complexity" evidence="1">
    <location>
        <begin position="168"/>
        <end position="189"/>
    </location>
</feature>
<organism evidence="3 4">
    <name type="scientific">Oedothorax gibbosus</name>
    <dbReference type="NCBI Taxonomy" id="931172"/>
    <lineage>
        <taxon>Eukaryota</taxon>
        <taxon>Metazoa</taxon>
        <taxon>Ecdysozoa</taxon>
        <taxon>Arthropoda</taxon>
        <taxon>Chelicerata</taxon>
        <taxon>Arachnida</taxon>
        <taxon>Araneae</taxon>
        <taxon>Araneomorphae</taxon>
        <taxon>Entelegynae</taxon>
        <taxon>Araneoidea</taxon>
        <taxon>Linyphiidae</taxon>
        <taxon>Erigoninae</taxon>
        <taxon>Oedothorax</taxon>
    </lineage>
</organism>
<keyword evidence="4" id="KW-1185">Reference proteome</keyword>
<dbReference type="Proteomes" id="UP000827092">
    <property type="component" value="Unassembled WGS sequence"/>
</dbReference>
<dbReference type="AlphaFoldDB" id="A0AAV6TMY5"/>
<evidence type="ECO:0000313" key="4">
    <source>
        <dbReference type="Proteomes" id="UP000827092"/>
    </source>
</evidence>